<proteinExistence type="predicted"/>
<dbReference type="EMBL" id="DS999644">
    <property type="protein sequence ID" value="EFE74457.2"/>
    <property type="molecule type" value="Genomic_DNA"/>
</dbReference>
<name>D6AC34_STRFL</name>
<evidence type="ECO:0000313" key="2">
    <source>
        <dbReference type="Proteomes" id="UP000003986"/>
    </source>
</evidence>
<gene>
    <name evidence="1" type="ORF">SSGG_01823</name>
</gene>
<accession>D6AC34</accession>
<evidence type="ECO:0000313" key="1">
    <source>
        <dbReference type="EMBL" id="EFE74457.2"/>
    </source>
</evidence>
<protein>
    <submittedName>
        <fullName evidence="1">Predicted protein</fullName>
    </submittedName>
</protein>
<organism evidence="1 2">
    <name type="scientific">Streptomyces filamentosus NRRL 15998</name>
    <dbReference type="NCBI Taxonomy" id="457431"/>
    <lineage>
        <taxon>Bacteria</taxon>
        <taxon>Bacillati</taxon>
        <taxon>Actinomycetota</taxon>
        <taxon>Actinomycetes</taxon>
        <taxon>Kitasatosporales</taxon>
        <taxon>Streptomycetaceae</taxon>
        <taxon>Streptomyces</taxon>
    </lineage>
</organism>
<reference evidence="2" key="1">
    <citation type="submission" date="2008-10" db="EMBL/GenBank/DDBJ databases">
        <authorList>
            <person name="Molnar K."/>
        </authorList>
    </citation>
    <scope>NUCLEOTIDE SEQUENCE [LARGE SCALE GENOMIC DNA]</scope>
    <source>
        <strain evidence="2">NRRL 15998</strain>
    </source>
</reference>
<dbReference type="AlphaFoldDB" id="D6AC34"/>
<reference evidence="2" key="2">
    <citation type="submission" date="2008-12" db="EMBL/GenBank/DDBJ databases">
        <title>Annotation of Streptomyces roseosporus strain NRRL 15998.</title>
        <authorList>
            <consortium name="The Broad Institute Genome Sequencing Platform"/>
            <consortium name="Broad Institute Microbial Sequencing Center"/>
            <person name="Fischbach M."/>
            <person name="Ward D."/>
            <person name="Young S."/>
            <person name="Kodira C.D."/>
            <person name="Zeng Q."/>
            <person name="Koehrsen M."/>
            <person name="Godfrey P."/>
            <person name="Alvarado L."/>
            <person name="Berlin A.M."/>
            <person name="Borenstein D."/>
            <person name="Chen Z."/>
            <person name="Engels R."/>
            <person name="Freedman E."/>
            <person name="Gellesch M."/>
            <person name="Goldberg J."/>
            <person name="Griggs A."/>
            <person name="Gujja S."/>
            <person name="Heiman D.I."/>
            <person name="Hepburn T.A."/>
            <person name="Howarth C."/>
            <person name="Jen D."/>
            <person name="Larson L."/>
            <person name="Lewis B."/>
            <person name="Mehta T."/>
            <person name="Park D."/>
            <person name="Pearson M."/>
            <person name="Roberts A."/>
            <person name="Saif S."/>
            <person name="Shea T.D."/>
            <person name="Shenoy N."/>
            <person name="Sisk P."/>
            <person name="Stolte C."/>
            <person name="Sykes S.N."/>
            <person name="Walk T."/>
            <person name="White J."/>
            <person name="Yandava C."/>
            <person name="Straight P."/>
            <person name="Clardy J."/>
            <person name="Hung D."/>
            <person name="Kolter R."/>
            <person name="Mekalanos J."/>
            <person name="Walker S."/>
            <person name="Walsh C.T."/>
            <person name="Wieland B.L.C."/>
            <person name="Ilzarbe M."/>
            <person name="Galagan J."/>
            <person name="Nusbaum C."/>
            <person name="Birren B."/>
        </authorList>
    </citation>
    <scope>NUCLEOTIDE SEQUENCE [LARGE SCALE GENOMIC DNA]</scope>
    <source>
        <strain evidence="2">NRRL 15998</strain>
    </source>
</reference>
<dbReference type="Proteomes" id="UP000003986">
    <property type="component" value="Unassembled WGS sequence"/>
</dbReference>
<sequence length="72" mass="7415">MVLPDRTGSVVLPYGNGGQRPLVRTTCPELAPPADTFTSFVPGGALPPVADLCHVANSSPSTLHKPLSFTTG</sequence>